<keyword evidence="2" id="KW-0378">Hydrolase</keyword>
<dbReference type="InterPro" id="IPR001940">
    <property type="entry name" value="Peptidase_S1C"/>
</dbReference>
<dbReference type="PANTHER" id="PTHR43343:SF3">
    <property type="entry name" value="PROTEASE DO-LIKE 8, CHLOROPLASTIC"/>
    <property type="match status" value="1"/>
</dbReference>
<evidence type="ECO:0000256" key="3">
    <source>
        <dbReference type="SAM" id="MobiDB-lite"/>
    </source>
</evidence>
<gene>
    <name evidence="5" type="ORF">RQP53_19225</name>
</gene>
<comment type="caution">
    <text evidence="5">The sequence shown here is derived from an EMBL/GenBank/DDBJ whole genome shotgun (WGS) entry which is preliminary data.</text>
</comment>
<evidence type="ECO:0000313" key="6">
    <source>
        <dbReference type="Proteomes" id="UP001246372"/>
    </source>
</evidence>
<reference evidence="5" key="1">
    <citation type="submission" date="2023-09" db="EMBL/GenBank/DDBJ databases">
        <title>Paucibacter sp. APW11 Genome sequencing and assembly.</title>
        <authorList>
            <person name="Kim I."/>
        </authorList>
    </citation>
    <scope>NUCLEOTIDE SEQUENCE</scope>
    <source>
        <strain evidence="5">APW11</strain>
    </source>
</reference>
<dbReference type="Proteomes" id="UP001246372">
    <property type="component" value="Unassembled WGS sequence"/>
</dbReference>
<proteinExistence type="predicted"/>
<evidence type="ECO:0000256" key="1">
    <source>
        <dbReference type="ARBA" id="ARBA00022670"/>
    </source>
</evidence>
<dbReference type="Gene3D" id="2.40.10.120">
    <property type="match status" value="1"/>
</dbReference>
<evidence type="ECO:0000259" key="4">
    <source>
        <dbReference type="PROSITE" id="PS50106"/>
    </source>
</evidence>
<accession>A0ABU3PFQ2</accession>
<dbReference type="EMBL" id="JAVXZY010000009">
    <property type="protein sequence ID" value="MDT9001420.1"/>
    <property type="molecule type" value="Genomic_DNA"/>
</dbReference>
<organism evidence="5 6">
    <name type="scientific">Roseateles aquae</name>
    <dbReference type="NCBI Taxonomy" id="3077235"/>
    <lineage>
        <taxon>Bacteria</taxon>
        <taxon>Pseudomonadati</taxon>
        <taxon>Pseudomonadota</taxon>
        <taxon>Betaproteobacteria</taxon>
        <taxon>Burkholderiales</taxon>
        <taxon>Sphaerotilaceae</taxon>
        <taxon>Roseateles</taxon>
    </lineage>
</organism>
<protein>
    <submittedName>
        <fullName evidence="5">Trypsin-like peptidase domain-containing protein</fullName>
    </submittedName>
</protein>
<dbReference type="PROSITE" id="PS50106">
    <property type="entry name" value="PDZ"/>
    <property type="match status" value="1"/>
</dbReference>
<evidence type="ECO:0000313" key="5">
    <source>
        <dbReference type="EMBL" id="MDT9001420.1"/>
    </source>
</evidence>
<dbReference type="PANTHER" id="PTHR43343">
    <property type="entry name" value="PEPTIDASE S12"/>
    <property type="match status" value="1"/>
</dbReference>
<dbReference type="Pfam" id="PF13365">
    <property type="entry name" value="Trypsin_2"/>
    <property type="match status" value="1"/>
</dbReference>
<dbReference type="PRINTS" id="PR00834">
    <property type="entry name" value="PROTEASES2C"/>
</dbReference>
<keyword evidence="1" id="KW-0645">Protease</keyword>
<dbReference type="Pfam" id="PF13180">
    <property type="entry name" value="PDZ_2"/>
    <property type="match status" value="1"/>
</dbReference>
<feature type="region of interest" description="Disordered" evidence="3">
    <location>
        <begin position="36"/>
        <end position="71"/>
    </location>
</feature>
<dbReference type="SMART" id="SM00228">
    <property type="entry name" value="PDZ"/>
    <property type="match status" value="1"/>
</dbReference>
<dbReference type="SUPFAM" id="SSF50494">
    <property type="entry name" value="Trypsin-like serine proteases"/>
    <property type="match status" value="1"/>
</dbReference>
<evidence type="ECO:0000256" key="2">
    <source>
        <dbReference type="ARBA" id="ARBA00022801"/>
    </source>
</evidence>
<name>A0ABU3PFQ2_9BURK</name>
<sequence length="404" mass="42014">MRKVWLIFAQATTVALAGLFVVQTLKPQWLPVGANTATTAPPRPTATLQTSPGLLAPPSPAERSAPGARPGFSLAAHRAAPAVVSVSANKAARKPRARAEGDEEDEDLWYRFHGGKRPRGDNRPQVGLGSGVIVSAEGYLLTNNHVVEGASDIQVQLSDGREARAELIGTDPDTDLAVLRIQLPELPVISLGEAESLQVGDAVLAIGNPFNVGQTVTSGIVSALGRNQLGINTFENFIQTDAAINPGNSGGALVDAEGKLLGINTAIYSRSGGSMGIGFAIPVSTARQVLEAIVAEGQVSRGWIGVQTREITPEVVEAFKLADRSGVLISGVVQKGPAASSGIKAGDVMLAVAGHAVNNPVQLLAAVAALKPQTRAAVTVQRGKQRLDIELEVGRRPRPVSNPD</sequence>
<dbReference type="RefSeq" id="WP_315652453.1">
    <property type="nucleotide sequence ID" value="NZ_JAVXZY010000009.1"/>
</dbReference>
<dbReference type="Gene3D" id="2.30.42.10">
    <property type="match status" value="1"/>
</dbReference>
<dbReference type="SUPFAM" id="SSF50156">
    <property type="entry name" value="PDZ domain-like"/>
    <property type="match status" value="1"/>
</dbReference>
<dbReference type="InterPro" id="IPR009003">
    <property type="entry name" value="Peptidase_S1_PA"/>
</dbReference>
<dbReference type="InterPro" id="IPR001478">
    <property type="entry name" value="PDZ"/>
</dbReference>
<dbReference type="InterPro" id="IPR036034">
    <property type="entry name" value="PDZ_sf"/>
</dbReference>
<dbReference type="InterPro" id="IPR051201">
    <property type="entry name" value="Chloro_Bact_Ser_Proteases"/>
</dbReference>
<keyword evidence="6" id="KW-1185">Reference proteome</keyword>
<feature type="domain" description="PDZ" evidence="4">
    <location>
        <begin position="293"/>
        <end position="371"/>
    </location>
</feature>